<dbReference type="SMART" id="SM00822">
    <property type="entry name" value="PKS_KR"/>
    <property type="match status" value="1"/>
</dbReference>
<dbReference type="Gene3D" id="3.40.47.10">
    <property type="match status" value="1"/>
</dbReference>
<evidence type="ECO:0000259" key="8">
    <source>
        <dbReference type="PROSITE" id="PS50075"/>
    </source>
</evidence>
<dbReference type="GO" id="GO:0004312">
    <property type="term" value="F:fatty acid synthase activity"/>
    <property type="evidence" value="ECO:0007669"/>
    <property type="project" value="TreeGrafter"/>
</dbReference>
<dbReference type="Pfam" id="PF21089">
    <property type="entry name" value="PKS_DH_N"/>
    <property type="match status" value="1"/>
</dbReference>
<feature type="active site" description="Proton donor; for dehydratase activity" evidence="6">
    <location>
        <position position="1254"/>
    </location>
</feature>
<evidence type="ECO:0000313" key="11">
    <source>
        <dbReference type="EMBL" id="WQF77327.1"/>
    </source>
</evidence>
<dbReference type="PROSITE" id="PS52004">
    <property type="entry name" value="KS3_2"/>
    <property type="match status" value="1"/>
</dbReference>
<dbReference type="InterPro" id="IPR049552">
    <property type="entry name" value="PKS_DH_N"/>
</dbReference>
<feature type="region of interest" description="C-terminal hotdog fold" evidence="6">
    <location>
        <begin position="1182"/>
        <end position="1352"/>
    </location>
</feature>
<dbReference type="Pfam" id="PF14765">
    <property type="entry name" value="PS-DH"/>
    <property type="match status" value="1"/>
</dbReference>
<dbReference type="InterPro" id="IPR042104">
    <property type="entry name" value="PKS_dehydratase_sf"/>
</dbReference>
<dbReference type="GO" id="GO:0044550">
    <property type="term" value="P:secondary metabolite biosynthetic process"/>
    <property type="evidence" value="ECO:0007669"/>
    <property type="project" value="UniProtKB-ARBA"/>
</dbReference>
<dbReference type="InterPro" id="IPR014031">
    <property type="entry name" value="Ketoacyl_synth_C"/>
</dbReference>
<dbReference type="CDD" id="cd00833">
    <property type="entry name" value="PKS"/>
    <property type="match status" value="1"/>
</dbReference>
<keyword evidence="4" id="KW-0560">Oxidoreductase</keyword>
<dbReference type="SUPFAM" id="SSF51735">
    <property type="entry name" value="NAD(P)-binding Rossmann-fold domains"/>
    <property type="match status" value="1"/>
</dbReference>
<dbReference type="PANTHER" id="PTHR43775">
    <property type="entry name" value="FATTY ACID SYNTHASE"/>
    <property type="match status" value="1"/>
</dbReference>
<dbReference type="InterPro" id="IPR014030">
    <property type="entry name" value="Ketoacyl_synth_N"/>
</dbReference>
<sequence>MSCSAEVIPAEVQQEPLILSPSITSASDSGPATESSHGGTPSPTPAGRFPWSSDRNIDEPIAIIGMACRFSQANSPSKLWDMISSGRTGHTTIPERSWSPEAWYHPSRHRAGGICATSGHFLDDVSGFDAPFFSIAANEAAGMDPMQRLGLEIAYEAFENAGIPMQKLAKSTTAVYSGAMTNDYQMLAEADPYRLGVNSAAGTGKSMLSNRISWFFDLQGPSLTVDTACSSSLYAVHLACQSIRTGETDQALVTGHNLIVNPTLFSQLSAMHMVSPDGISHSFDAAANGYGRGEGIAGLVLKRLSSALADGDVIRAVIRATGVNSDGKTPGITVPSEDAQAELIRRVYEGADLDMARTAYFEAHGTGTPKGDPIEVRAIRATIAAARKLYHAGPLYVGSVKPNIGHTEGCAGLAGLIKTVLCLESGVIPPVAGLRETNPELLEDGSNLIFPTAAVPWPAAGLRRASINSFGFGGANAHVVLDDARHHLEGSQNNGRHITRASDESICTQRNTEAALSHDETETRQLLFVLSSFDRKGLGRNAKSLETFLAENKTASFSALAHILAAKRTAHAFRSFVVATTREELMSKLLSANGDSTPLPVLRSSQNRRLVFLFTGQGAQRPGMAKELLTTCSVFRDSIASSQKYLQRLGCEWDLADLLVQACAETLNDAKYSQPACTAVQIALIDLVRHWGVAPSAVIGHSSGELAAAFAAGAISHEDAIRVAYYRGFLATKVSSLVGRPGAMLAVGLSEIDASRFLAENDLDAEITIACVNSPSSVTLSGPSTAISLAEEALRKAQAFVRLLRTGGVAYHSPDMNVVGDEFFRCLGPLQSSRDRCLQVPMYSSVTELRIEDARTLTPAYWHLNMTSPVRFAGALHNLLSSRDLDTQGCPLDMQHCTVLEIGPAKTLAGPVVQIMAKIDGSQKPESVPYLSMLSANEDSRLSTLTAAGMLWSIGVPIDLNKVNNLASFVHKRQLSELPILPPYAWNHDKSYWHDAMPALVGLRGDKTPRIDLLGTPVLPRNPFEPAWHNVLRINELPWLVDHVVDGAALFPAAGYLAMAIEAVRSLAHDKKQLFYGIELLDVTFENSLMVSKDTEDENQKGQAVALTLKPDTHDDWVFEFAVYSVSTVPEQWRRLAKGTVVGLVADKTNGDEPADFEQQERERQWHNERRPHLHNIKMAADKHVDTKAFYAHLASIGLEYGPMFQGLNAIRSTTDMEPQGHGKAFGECIVPDSRSTMPESYEHDYLIHPATLDSLFQLVFAALQSDSHGEMTLASIPISVRRVFIASTVPRSSGARLVGMATSKRLADKISDSGHADTSSSDLTFCDASFERPAVLVEEIVLRQILSPMASILTESEDVEDSSFHRTGEMVWKEDIDQPLGRWQARILQESSLTGRTAFILDRFCHKRAHAKILCLGFANPWDTLLGQTDGCVAPSFPSMKLEDCTSFNSLQEWEDELRGDSRPHSQTPGSNKYDLVFLDSASFNKEKCPGGQTWSTQQEWMVSAVTKTCVADAWLIIVCDDSSDAAAAEQVWNSFSRQLSVTTILLSSSSVAALPNSNTDPVAPLTRYATDTAVNHRVHWLLPNLCQDGIVVIGPGDDNRLFQSGIRNSLLDKLASLGIESSYIPLDTLTSNDLQQRPVISLVEFGSPFVYNWSKNDLEQFRMLICSASLVLWLTTADFQSPSSETTLRYSPTVGLLRTIRAEFPYLKLPLLDISAATSQDRPEQVIDTILEVLQSNLAYTARENTTEAGSFHNQMVPESEYSELDGRLFIPKVLAHAESDQYIATKSSLRRQTHLFPAMVGKMHEIVASSQEIPQLWVRARNGKKDAYWVLRGHKDSQPGRRNLSDTSSVRDTASIRLQYAATHTSDVTKASDASPFMAVMAQQTVGVVEGLAGDRNEDIFGTVVSPGDVVFSITRRPVQPVFSEDTGNLIRLPDSLVRLSAAVAYWLGPLSTAFYTLSKTAGLSPGDSLLVDVGDDMVLQRALLQVAKCLGVGRVFVVAGERCSEPVPSFDRSTVTLSRLSLTSARLIRSATGGVNVVVSTLSSFGDVRRFPMVLADDARVIGVNCSSQTEALKGLLSTVKGIQLIDPRDVLAFDVKNNPSFQRALSTVLRWIELGRISLAEPLQQLRAANSALVARTYTSNTSPPKHGETARVLLSIAASDVAVFHRQHPASAPHLTHLTGFDQRDTTILDPKGTYIISGGLGALGLPLAEMLYELGARKIVLLSRSGYPTKPDTISVLEGLEARGCRVEVAQCDIASRDDVEMLAERLKECPDFCLRGVIQSAMVLADSTFSNMTMDQWQAATKPKIQGSWNLHNLTVQLSNDKAENRKQGGQGLDFFILMSSVSGVIGNSAQANYCAGNTFEDALAHYRRANGYPATSLNIGLVSDSSHFGKGTMSSYGNVNEYLAMFGHLAPVTVTTEEMFASVKMVLTMSRSRSNSGQSTSCNIPTQLIVGISDRIPRHEDLLNRWPMDRKFDHRTALNVAHSPGQAVGKQSNGKFGIQEMMSLAKDIGQARRYVEELLRKKVAQATGIEMDSVDAERSLVTYGIDSLKATEIRNWVTKNLQSELSVFDILSSAPISALSLTISTRSKMFDKFRDSKDD</sequence>
<dbReference type="InterPro" id="IPR009081">
    <property type="entry name" value="PP-bd_ACP"/>
</dbReference>
<keyword evidence="12" id="KW-1185">Reference proteome</keyword>
<dbReference type="RefSeq" id="XP_062774551.1">
    <property type="nucleotide sequence ID" value="XM_062918500.1"/>
</dbReference>
<dbReference type="Pfam" id="PF00109">
    <property type="entry name" value="ketoacyl-synt"/>
    <property type="match status" value="1"/>
</dbReference>
<dbReference type="Pfam" id="PF23297">
    <property type="entry name" value="ACP_SdgA_C"/>
    <property type="match status" value="1"/>
</dbReference>
<reference evidence="12" key="1">
    <citation type="journal article" date="2023" name="bioRxiv">
        <title>Complete genome of the Medicago anthracnose fungus, Colletotrichum destructivum, reveals a mini-chromosome-like region within a core chromosome.</title>
        <authorList>
            <person name="Lapalu N."/>
            <person name="Simon A."/>
            <person name="Lu A."/>
            <person name="Plaumann P.-L."/>
            <person name="Amselem J."/>
            <person name="Pigne S."/>
            <person name="Auger A."/>
            <person name="Koch C."/>
            <person name="Dallery J.-F."/>
            <person name="O'Connell R.J."/>
        </authorList>
    </citation>
    <scope>NUCLEOTIDE SEQUENCE [LARGE SCALE GENOMIC DNA]</scope>
    <source>
        <strain evidence="12">CBS 520.97</strain>
    </source>
</reference>
<dbReference type="InterPro" id="IPR020841">
    <property type="entry name" value="PKS_Beta-ketoAc_synthase_dom"/>
</dbReference>
<feature type="active site" description="Proton acceptor; for dehydratase activity" evidence="6">
    <location>
        <position position="1043"/>
    </location>
</feature>
<dbReference type="InterPro" id="IPR020807">
    <property type="entry name" value="PKS_DH"/>
</dbReference>
<keyword evidence="2" id="KW-0597">Phosphoprotein</keyword>
<dbReference type="SUPFAM" id="SSF47336">
    <property type="entry name" value="ACP-like"/>
    <property type="match status" value="1"/>
</dbReference>
<evidence type="ECO:0000256" key="1">
    <source>
        <dbReference type="ARBA" id="ARBA00022450"/>
    </source>
</evidence>
<dbReference type="InterPro" id="IPR016036">
    <property type="entry name" value="Malonyl_transacylase_ACP-bd"/>
</dbReference>
<evidence type="ECO:0000256" key="6">
    <source>
        <dbReference type="PROSITE-ProRule" id="PRU01363"/>
    </source>
</evidence>
<dbReference type="Gene3D" id="3.30.70.3290">
    <property type="match status" value="1"/>
</dbReference>
<evidence type="ECO:0000259" key="9">
    <source>
        <dbReference type="PROSITE" id="PS52004"/>
    </source>
</evidence>
<feature type="compositionally biased region" description="Polar residues" evidence="7">
    <location>
        <begin position="21"/>
        <end position="41"/>
    </location>
</feature>
<dbReference type="Pfam" id="PF00698">
    <property type="entry name" value="Acyl_transf_1"/>
    <property type="match status" value="1"/>
</dbReference>
<dbReference type="GO" id="GO:0031177">
    <property type="term" value="F:phosphopantetheine binding"/>
    <property type="evidence" value="ECO:0007669"/>
    <property type="project" value="InterPro"/>
</dbReference>
<gene>
    <name evidence="11" type="ORF">CDEST_02341</name>
</gene>
<dbReference type="InterPro" id="IPR057326">
    <property type="entry name" value="KR_dom"/>
</dbReference>
<dbReference type="Gene3D" id="3.40.366.10">
    <property type="entry name" value="Malonyl-Coenzyme A Acyl Carrier Protein, domain 2"/>
    <property type="match status" value="1"/>
</dbReference>
<dbReference type="PROSITE" id="PS52019">
    <property type="entry name" value="PKS_MFAS_DH"/>
    <property type="match status" value="1"/>
</dbReference>
<dbReference type="InterPro" id="IPR006162">
    <property type="entry name" value="Ppantetheine_attach_site"/>
</dbReference>
<dbReference type="InterPro" id="IPR049900">
    <property type="entry name" value="PKS_mFAS_DH"/>
</dbReference>
<protein>
    <submittedName>
        <fullName evidence="11">Acyl transferase domain superfamily, phosphopantetheine binding ACP domain, thiolase</fullName>
    </submittedName>
</protein>
<dbReference type="PROSITE" id="PS50075">
    <property type="entry name" value="CARRIER"/>
    <property type="match status" value="1"/>
</dbReference>
<dbReference type="GO" id="GO:0004315">
    <property type="term" value="F:3-oxoacyl-[acyl-carrier-protein] synthase activity"/>
    <property type="evidence" value="ECO:0007669"/>
    <property type="project" value="InterPro"/>
</dbReference>
<feature type="region of interest" description="N-terminal hotdog fold" evidence="6">
    <location>
        <begin position="1011"/>
        <end position="1148"/>
    </location>
</feature>
<keyword evidence="3 11" id="KW-0808">Transferase</keyword>
<dbReference type="Pfam" id="PF02801">
    <property type="entry name" value="Ketoacyl-synt_C"/>
    <property type="match status" value="1"/>
</dbReference>
<dbReference type="InterPro" id="IPR001227">
    <property type="entry name" value="Ac_transferase_dom_sf"/>
</dbReference>
<evidence type="ECO:0000256" key="7">
    <source>
        <dbReference type="SAM" id="MobiDB-lite"/>
    </source>
</evidence>
<accession>A0AAX4I2J1</accession>
<keyword evidence="5" id="KW-0511">Multifunctional enzyme</keyword>
<dbReference type="SUPFAM" id="SSF55048">
    <property type="entry name" value="Probable ACP-binding domain of malonyl-CoA ACP transacylase"/>
    <property type="match status" value="1"/>
</dbReference>
<dbReference type="InterPro" id="IPR050091">
    <property type="entry name" value="PKS_NRPS_Biosynth_Enz"/>
</dbReference>
<dbReference type="SUPFAM" id="SSF52151">
    <property type="entry name" value="FabD/lysophospholipase-like"/>
    <property type="match status" value="1"/>
</dbReference>
<evidence type="ECO:0000256" key="3">
    <source>
        <dbReference type="ARBA" id="ARBA00022679"/>
    </source>
</evidence>
<feature type="domain" description="Ketosynthase family 3 (KS3)" evidence="9">
    <location>
        <begin position="58"/>
        <end position="483"/>
    </location>
</feature>
<dbReference type="InterPro" id="IPR049551">
    <property type="entry name" value="PKS_DH_C"/>
</dbReference>
<dbReference type="InterPro" id="IPR032821">
    <property type="entry name" value="PKS_assoc"/>
</dbReference>
<proteinExistence type="predicted"/>
<dbReference type="KEGG" id="cdet:87938844"/>
<dbReference type="PROSITE" id="PS00606">
    <property type="entry name" value="KS3_1"/>
    <property type="match status" value="1"/>
</dbReference>
<dbReference type="InterPro" id="IPR018201">
    <property type="entry name" value="Ketoacyl_synth_AS"/>
</dbReference>
<dbReference type="InterPro" id="IPR020806">
    <property type="entry name" value="PKS_PP-bd"/>
</dbReference>
<organism evidence="11 12">
    <name type="scientific">Colletotrichum destructivum</name>
    <dbReference type="NCBI Taxonomy" id="34406"/>
    <lineage>
        <taxon>Eukaryota</taxon>
        <taxon>Fungi</taxon>
        <taxon>Dikarya</taxon>
        <taxon>Ascomycota</taxon>
        <taxon>Pezizomycotina</taxon>
        <taxon>Sordariomycetes</taxon>
        <taxon>Hypocreomycetidae</taxon>
        <taxon>Glomerellales</taxon>
        <taxon>Glomerellaceae</taxon>
        <taxon>Colletotrichum</taxon>
        <taxon>Colletotrichum destructivum species complex</taxon>
    </lineage>
</organism>
<dbReference type="Gene3D" id="1.10.1200.10">
    <property type="entry name" value="ACP-like"/>
    <property type="match status" value="1"/>
</dbReference>
<evidence type="ECO:0000256" key="5">
    <source>
        <dbReference type="ARBA" id="ARBA00023268"/>
    </source>
</evidence>
<dbReference type="SMART" id="SM00826">
    <property type="entry name" value="PKS_DH"/>
    <property type="match status" value="1"/>
</dbReference>
<dbReference type="SMART" id="SM00823">
    <property type="entry name" value="PKS_PP"/>
    <property type="match status" value="1"/>
</dbReference>
<dbReference type="SMART" id="SM00825">
    <property type="entry name" value="PKS_KS"/>
    <property type="match status" value="1"/>
</dbReference>
<keyword evidence="1" id="KW-0596">Phosphopantetheine</keyword>
<evidence type="ECO:0000256" key="4">
    <source>
        <dbReference type="ARBA" id="ARBA00023002"/>
    </source>
</evidence>
<dbReference type="InterPro" id="IPR013968">
    <property type="entry name" value="PKS_KR"/>
</dbReference>
<dbReference type="SUPFAM" id="SSF53901">
    <property type="entry name" value="Thiolase-like"/>
    <property type="match status" value="1"/>
</dbReference>
<dbReference type="Gene3D" id="3.40.50.720">
    <property type="entry name" value="NAD(P)-binding Rossmann-like Domain"/>
    <property type="match status" value="1"/>
</dbReference>
<dbReference type="InterPro" id="IPR014043">
    <property type="entry name" value="Acyl_transferase_dom"/>
</dbReference>
<dbReference type="EMBL" id="CP137306">
    <property type="protein sequence ID" value="WQF77327.1"/>
    <property type="molecule type" value="Genomic_DNA"/>
</dbReference>
<name>A0AAX4I2J1_9PEZI</name>
<dbReference type="GeneID" id="87938844"/>
<dbReference type="Pfam" id="PF08659">
    <property type="entry name" value="KR"/>
    <property type="match status" value="1"/>
</dbReference>
<evidence type="ECO:0000313" key="12">
    <source>
        <dbReference type="Proteomes" id="UP001322277"/>
    </source>
</evidence>
<dbReference type="SMART" id="SM00827">
    <property type="entry name" value="PKS_AT"/>
    <property type="match status" value="1"/>
</dbReference>
<feature type="region of interest" description="Disordered" evidence="7">
    <location>
        <begin position="14"/>
        <end position="52"/>
    </location>
</feature>
<dbReference type="GO" id="GO:0006633">
    <property type="term" value="P:fatty acid biosynthetic process"/>
    <property type="evidence" value="ECO:0007669"/>
    <property type="project" value="InterPro"/>
</dbReference>
<dbReference type="Pfam" id="PF16197">
    <property type="entry name" value="KAsynt_C_assoc"/>
    <property type="match status" value="1"/>
</dbReference>
<feature type="domain" description="Carrier" evidence="8">
    <location>
        <begin position="2519"/>
        <end position="2596"/>
    </location>
</feature>
<dbReference type="InterPro" id="IPR036736">
    <property type="entry name" value="ACP-like_sf"/>
</dbReference>
<dbReference type="PROSITE" id="PS00012">
    <property type="entry name" value="PHOSPHOPANTETHEINE"/>
    <property type="match status" value="1"/>
</dbReference>
<dbReference type="Proteomes" id="UP001322277">
    <property type="component" value="Chromosome 2"/>
</dbReference>
<dbReference type="Gene3D" id="3.10.129.110">
    <property type="entry name" value="Polyketide synthase dehydratase"/>
    <property type="match status" value="1"/>
</dbReference>
<dbReference type="PANTHER" id="PTHR43775:SF29">
    <property type="entry name" value="ASPERFURANONE POLYKETIDE SYNTHASE AFOG-RELATED"/>
    <property type="match status" value="1"/>
</dbReference>
<dbReference type="GO" id="GO:0016491">
    <property type="term" value="F:oxidoreductase activity"/>
    <property type="evidence" value="ECO:0007669"/>
    <property type="project" value="UniProtKB-KW"/>
</dbReference>
<dbReference type="InterPro" id="IPR016039">
    <property type="entry name" value="Thiolase-like"/>
</dbReference>
<dbReference type="InterPro" id="IPR016035">
    <property type="entry name" value="Acyl_Trfase/lysoPLipase"/>
</dbReference>
<dbReference type="InterPro" id="IPR036291">
    <property type="entry name" value="NAD(P)-bd_dom_sf"/>
</dbReference>
<evidence type="ECO:0000259" key="10">
    <source>
        <dbReference type="PROSITE" id="PS52019"/>
    </source>
</evidence>
<evidence type="ECO:0000256" key="2">
    <source>
        <dbReference type="ARBA" id="ARBA00022553"/>
    </source>
</evidence>
<feature type="domain" description="PKS/mFAS DH" evidence="10">
    <location>
        <begin position="1011"/>
        <end position="1352"/>
    </location>
</feature>